<evidence type="ECO:0000256" key="1">
    <source>
        <dbReference type="SAM" id="SignalP"/>
    </source>
</evidence>
<dbReference type="InterPro" id="IPR013783">
    <property type="entry name" value="Ig-like_fold"/>
</dbReference>
<dbReference type="Gene3D" id="2.60.40.10">
    <property type="entry name" value="Immunoglobulins"/>
    <property type="match status" value="1"/>
</dbReference>
<accession>A0A8J3KWZ7</accession>
<dbReference type="GO" id="GO:0005975">
    <property type="term" value="P:carbohydrate metabolic process"/>
    <property type="evidence" value="ECO:0007669"/>
    <property type="project" value="UniProtKB-ARBA"/>
</dbReference>
<dbReference type="AlphaFoldDB" id="A0A8J3KWZ7"/>
<reference evidence="2 3" key="1">
    <citation type="submission" date="2021-01" db="EMBL/GenBank/DDBJ databases">
        <title>Whole genome shotgun sequence of Catellatospora coxensis NBRC 107359.</title>
        <authorList>
            <person name="Komaki H."/>
            <person name="Tamura T."/>
        </authorList>
    </citation>
    <scope>NUCLEOTIDE SEQUENCE [LARGE SCALE GENOMIC DNA]</scope>
    <source>
        <strain evidence="2 3">NBRC 107359</strain>
    </source>
</reference>
<evidence type="ECO:0000313" key="3">
    <source>
        <dbReference type="Proteomes" id="UP000630887"/>
    </source>
</evidence>
<name>A0A8J3KWZ7_9ACTN</name>
<keyword evidence="3" id="KW-1185">Reference proteome</keyword>
<dbReference type="RefSeq" id="WP_203694232.1">
    <property type="nucleotide sequence ID" value="NZ_BAAALC010000026.1"/>
</dbReference>
<gene>
    <name evidence="2" type="ORF">Cco03nite_45970</name>
</gene>
<proteinExistence type="predicted"/>
<feature type="signal peptide" evidence="1">
    <location>
        <begin position="1"/>
        <end position="29"/>
    </location>
</feature>
<dbReference type="Proteomes" id="UP000630887">
    <property type="component" value="Unassembled WGS sequence"/>
</dbReference>
<evidence type="ECO:0008006" key="4">
    <source>
        <dbReference type="Google" id="ProtNLM"/>
    </source>
</evidence>
<feature type="chain" id="PRO_5035310281" description="Ig-like domain-containing protein" evidence="1">
    <location>
        <begin position="30"/>
        <end position="485"/>
    </location>
</feature>
<comment type="caution">
    <text evidence="2">The sequence shown here is derived from an EMBL/GenBank/DDBJ whole genome shotgun (WGS) entry which is preliminary data.</text>
</comment>
<dbReference type="EMBL" id="BONI01000040">
    <property type="protein sequence ID" value="GIG07897.1"/>
    <property type="molecule type" value="Genomic_DNA"/>
</dbReference>
<organism evidence="2 3">
    <name type="scientific">Catellatospora coxensis</name>
    <dbReference type="NCBI Taxonomy" id="310354"/>
    <lineage>
        <taxon>Bacteria</taxon>
        <taxon>Bacillati</taxon>
        <taxon>Actinomycetota</taxon>
        <taxon>Actinomycetes</taxon>
        <taxon>Micromonosporales</taxon>
        <taxon>Micromonosporaceae</taxon>
        <taxon>Catellatospora</taxon>
    </lineage>
</organism>
<sequence>MTTRLHRTARRAAHTALFSLALVTGAASAATAGMPVGLNKALQELDTTASPDVTIGGVIFDTATVSGVETGVEGSLLFELYGPDDAECTGDPIFNPIVTTTGSGDFRTGDYVPAAPGTYRWIVRFRIGTETIVSGCNEPGEDTDVLLATPRVRTLASDDVPLGEEIFDRARLTGGYQPTGTLTFSLYGPGDDICEEAPITTSPVTVNGNGPYQSAPFEPTVPGTYRWRADYSGDANNAPAGTACSDELEQVTVRAVPTLTTNVTDPEVDLTEAVSDTATLTGGLRATGTIVFTLYGPNDEDCATDPVFTSDEIAVDGDDTYESGDFTPDAAGTYRWIATYSGDANNEEVATQCGDPNETVVVRGEQVTPTLTTRVSRGTTFVGKPVTDIASLSGGDNPTGTITFNLYGPGDATCSRTPVFTSVVDVAGNADYTSGEFRARVPGTYQWVAEYSGDENNEGVVTACDDPAERFIVKRKPPYGGVPRP</sequence>
<keyword evidence="1" id="KW-0732">Signal</keyword>
<protein>
    <recommendedName>
        <fullName evidence="4">Ig-like domain-containing protein</fullName>
    </recommendedName>
</protein>
<evidence type="ECO:0000313" key="2">
    <source>
        <dbReference type="EMBL" id="GIG07897.1"/>
    </source>
</evidence>